<dbReference type="HOGENOM" id="CLU_366899_0_0_1"/>
<evidence type="ECO:0000313" key="3">
    <source>
        <dbReference type="Proteomes" id="UP000006174"/>
    </source>
</evidence>
<feature type="region of interest" description="Disordered" evidence="1">
    <location>
        <begin position="299"/>
        <end position="330"/>
    </location>
</feature>
<feature type="compositionally biased region" description="Low complexity" evidence="1">
    <location>
        <begin position="77"/>
        <end position="92"/>
    </location>
</feature>
<evidence type="ECO:0000313" key="2">
    <source>
        <dbReference type="EMBL" id="CCF51558.1"/>
    </source>
</evidence>
<feature type="compositionally biased region" description="Low complexity" evidence="1">
    <location>
        <begin position="27"/>
        <end position="45"/>
    </location>
</feature>
<accession>I2FXB5</accession>
<organism evidence="2 3">
    <name type="scientific">Ustilago hordei</name>
    <name type="common">Barley covered smut fungus</name>
    <dbReference type="NCBI Taxonomy" id="120017"/>
    <lineage>
        <taxon>Eukaryota</taxon>
        <taxon>Fungi</taxon>
        <taxon>Dikarya</taxon>
        <taxon>Basidiomycota</taxon>
        <taxon>Ustilaginomycotina</taxon>
        <taxon>Ustilaginomycetes</taxon>
        <taxon>Ustilaginales</taxon>
        <taxon>Ustilaginaceae</taxon>
        <taxon>Ustilago</taxon>
    </lineage>
</organism>
<dbReference type="Proteomes" id="UP000006174">
    <property type="component" value="Unassembled WGS sequence"/>
</dbReference>
<feature type="region of interest" description="Disordered" evidence="1">
    <location>
        <begin position="427"/>
        <end position="462"/>
    </location>
</feature>
<sequence length="782" mass="83434">MASEVFFHRVPYTQRRIPPHQQHDPFSTNTASSSTASASAAAGTTHLHRSVGTSRSGGALTFPPLYLDPVDPHSNDPSNNPNSGNNGQQPGSFILGSTFYHHPELNALVSNHLIDASADALDGATGTGHAFLSNIFSNRDGGNDDDSDADEAGVYGADGAVAVPRPKIASEFVSLNEDLVPASLDMHGDMLPADQHPSYPFGNLFGPLGGMIAADSAIVGGGNGTHGAASSGGALGTGLADSAGAALGFDFGGGLDGLINLGQSSHGRRSAVSNAWNNFINKASRTKLVGSAAAHTEWNLDETQTATTSTSNAAPRSGEKDDQTKTKETIRSAKKLDLSPSLLFRTNTSTVLAPPTWPFRRHGPGCTSYAALLRPSSNIFGSSPASQAVAATLGGLPASSNIIKEVWSDLALEELVPTRIGETSATLHLNTNESLDAESDAEGASEKRSKKSRRKSDAEPDNVFAKRIAAMEADPLDLLGPISREIRGQAARPWGTAISSASRRPNRRRRRNSGYSNQSEDEAAEAEHDDPDQGYTQRDRLRYSFTLPPANLSWMESPSPDDEEERRSQDDTLHVEPDGIGWSTAKRIFVNEERDRLLPEVASRAVGASGGIEAYRVRGIRANQGLLPRPAWTWTDGPVGETEPEAEEMSFATEMSGSTSHQTDLHASRQNGQQRGNVQDSDSEQRYLGQGDADEDEDRGEDGSWQYGSEDAEMQRALLAQYGAGTADGAQAYDEDDDVQDDDEEDGLSEKGKEADEEDGEQVAAEEEDEDVGTFEEEQEAL</sequence>
<feature type="compositionally biased region" description="Basic and acidic residues" evidence="1">
    <location>
        <begin position="565"/>
        <end position="577"/>
    </location>
</feature>
<reference evidence="2 3" key="1">
    <citation type="journal article" date="2012" name="Plant Cell">
        <title>Genome comparison of barley and maize smut fungi reveals targeted loss of RNA silencing components and species-specific presence of transposable elements.</title>
        <authorList>
            <person name="Laurie J.D."/>
            <person name="Ali S."/>
            <person name="Linning R."/>
            <person name="Mannhaupt G."/>
            <person name="Wong P."/>
            <person name="Gueldener U."/>
            <person name="Muensterkoetter M."/>
            <person name="Moore R."/>
            <person name="Kahmann R."/>
            <person name="Bakkeren G."/>
            <person name="Schirawski J."/>
        </authorList>
    </citation>
    <scope>NUCLEOTIDE SEQUENCE [LARGE SCALE GENOMIC DNA]</scope>
    <source>
        <strain evidence="3">Uh4875-4</strain>
    </source>
</reference>
<feature type="compositionally biased region" description="Polar residues" evidence="1">
    <location>
        <begin position="668"/>
        <end position="680"/>
    </location>
</feature>
<dbReference type="OrthoDB" id="2351920at2759"/>
<feature type="compositionally biased region" description="Acidic residues" evidence="1">
    <location>
        <begin position="733"/>
        <end position="747"/>
    </location>
</feature>
<feature type="compositionally biased region" description="Polar residues" evidence="1">
    <location>
        <begin position="653"/>
        <end position="662"/>
    </location>
</feature>
<comment type="caution">
    <text evidence="2">The sequence shown here is derived from an EMBL/GenBank/DDBJ whole genome shotgun (WGS) entry which is preliminary data.</text>
</comment>
<evidence type="ECO:0000256" key="1">
    <source>
        <dbReference type="SAM" id="MobiDB-lite"/>
    </source>
</evidence>
<dbReference type="eggNOG" id="ENOG502R33T">
    <property type="taxonomic scope" value="Eukaryota"/>
</dbReference>
<feature type="compositionally biased region" description="Basic and acidic residues" evidence="1">
    <location>
        <begin position="317"/>
        <end position="330"/>
    </location>
</feature>
<proteinExistence type="predicted"/>
<feature type="region of interest" description="Disordered" evidence="1">
    <location>
        <begin position="490"/>
        <end position="580"/>
    </location>
</feature>
<dbReference type="OMA" id="YPFGNLF"/>
<dbReference type="EMBL" id="CAGI01000165">
    <property type="protein sequence ID" value="CCF51558.1"/>
    <property type="molecule type" value="Genomic_DNA"/>
</dbReference>
<feature type="region of interest" description="Disordered" evidence="1">
    <location>
        <begin position="628"/>
        <end position="782"/>
    </location>
</feature>
<feature type="region of interest" description="Disordered" evidence="1">
    <location>
        <begin position="9"/>
        <end position="96"/>
    </location>
</feature>
<feature type="compositionally biased region" description="Low complexity" evidence="1">
    <location>
        <begin position="303"/>
        <end position="316"/>
    </location>
</feature>
<keyword evidence="3" id="KW-1185">Reference proteome</keyword>
<feature type="compositionally biased region" description="Acidic residues" evidence="1">
    <location>
        <begin position="755"/>
        <end position="782"/>
    </location>
</feature>
<dbReference type="AlphaFoldDB" id="I2FXB5"/>
<protein>
    <submittedName>
        <fullName evidence="2">Uncharacterized protein</fullName>
    </submittedName>
</protein>
<feature type="compositionally biased region" description="Acidic residues" evidence="1">
    <location>
        <begin position="519"/>
        <end position="532"/>
    </location>
</feature>
<name>I2FXB5_USTHO</name>
<gene>
    <name evidence="2" type="ORF">UHOR_05509</name>
</gene>